<comment type="caution">
    <text evidence="1">The sequence shown here is derived from an EMBL/GenBank/DDBJ whole genome shotgun (WGS) entry which is preliminary data.</text>
</comment>
<keyword evidence="2" id="KW-1185">Reference proteome</keyword>
<dbReference type="AlphaFoldDB" id="A0AAD2K6H6"/>
<sequence length="123" mass="13822">MVRAHSTLTAQPAGQAGLIKVCSPVSQQSEPVHDRGYIRSRGQRFPPRVGRDFLWKSDSGGQRSCPSDEPRACFLSGAITSSRTRCHLESGDRMVIKDMCGRTMTMTVRWDIGHWTVRQERSM</sequence>
<organism evidence="1 2">
    <name type="scientific">Mycena citricolor</name>
    <dbReference type="NCBI Taxonomy" id="2018698"/>
    <lineage>
        <taxon>Eukaryota</taxon>
        <taxon>Fungi</taxon>
        <taxon>Dikarya</taxon>
        <taxon>Basidiomycota</taxon>
        <taxon>Agaricomycotina</taxon>
        <taxon>Agaricomycetes</taxon>
        <taxon>Agaricomycetidae</taxon>
        <taxon>Agaricales</taxon>
        <taxon>Marasmiineae</taxon>
        <taxon>Mycenaceae</taxon>
        <taxon>Mycena</taxon>
    </lineage>
</organism>
<reference evidence="1" key="1">
    <citation type="submission" date="2023-11" db="EMBL/GenBank/DDBJ databases">
        <authorList>
            <person name="De Vega J J."/>
            <person name="De Vega J J."/>
        </authorList>
    </citation>
    <scope>NUCLEOTIDE SEQUENCE</scope>
</reference>
<dbReference type="EMBL" id="CAVNYO010000444">
    <property type="protein sequence ID" value="CAK5281739.1"/>
    <property type="molecule type" value="Genomic_DNA"/>
</dbReference>
<gene>
    <name evidence="1" type="ORF">MYCIT1_LOCUS32970</name>
</gene>
<dbReference type="Proteomes" id="UP001295794">
    <property type="component" value="Unassembled WGS sequence"/>
</dbReference>
<evidence type="ECO:0000313" key="1">
    <source>
        <dbReference type="EMBL" id="CAK5281739.1"/>
    </source>
</evidence>
<name>A0AAD2K6H6_9AGAR</name>
<protein>
    <submittedName>
        <fullName evidence="1">Uncharacterized protein</fullName>
    </submittedName>
</protein>
<accession>A0AAD2K6H6</accession>
<proteinExistence type="predicted"/>
<evidence type="ECO:0000313" key="2">
    <source>
        <dbReference type="Proteomes" id="UP001295794"/>
    </source>
</evidence>